<protein>
    <submittedName>
        <fullName evidence="1">Uncharacterized protein</fullName>
    </submittedName>
</protein>
<gene>
    <name evidence="1" type="ORF">FS320_39620</name>
</gene>
<evidence type="ECO:0000313" key="2">
    <source>
        <dbReference type="Proteomes" id="UP000403266"/>
    </source>
</evidence>
<organism evidence="1 2">
    <name type="scientific">Microvirga tunisiensis</name>
    <dbReference type="NCBI Taxonomy" id="2108360"/>
    <lineage>
        <taxon>Bacteria</taxon>
        <taxon>Pseudomonadati</taxon>
        <taxon>Pseudomonadota</taxon>
        <taxon>Alphaproteobacteria</taxon>
        <taxon>Hyphomicrobiales</taxon>
        <taxon>Methylobacteriaceae</taxon>
        <taxon>Microvirga</taxon>
    </lineage>
</organism>
<dbReference type="AlphaFoldDB" id="A0A5N7MW45"/>
<keyword evidence="2" id="KW-1185">Reference proteome</keyword>
<dbReference type="RefSeq" id="WP_152717900.1">
    <property type="nucleotide sequence ID" value="NZ_VOSJ01000506.1"/>
</dbReference>
<accession>A0A5N7MW45</accession>
<name>A0A5N7MW45_9HYPH</name>
<evidence type="ECO:0000313" key="1">
    <source>
        <dbReference type="EMBL" id="MPR30890.1"/>
    </source>
</evidence>
<proteinExistence type="predicted"/>
<comment type="caution">
    <text evidence="1">The sequence shown here is derived from an EMBL/GenBank/DDBJ whole genome shotgun (WGS) entry which is preliminary data.</text>
</comment>
<reference evidence="1 2" key="1">
    <citation type="journal article" date="2019" name="Syst. Appl. Microbiol.">
        <title>Microvirga tunisiensis sp. nov., a root nodule symbiotic bacterium isolated from Lupinus micranthus and L. luteus grown in Northern Tunisia.</title>
        <authorList>
            <person name="Msaddak A."/>
            <person name="Rejili M."/>
            <person name="Duran D."/>
            <person name="Mars M."/>
            <person name="Palacios J.M."/>
            <person name="Ruiz-Argueso T."/>
            <person name="Rey L."/>
            <person name="Imperial J."/>
        </authorList>
    </citation>
    <scope>NUCLEOTIDE SEQUENCE [LARGE SCALE GENOMIC DNA]</scope>
    <source>
        <strain evidence="1 2">Lmie10</strain>
    </source>
</reference>
<dbReference type="EMBL" id="VOSK01000477">
    <property type="protein sequence ID" value="MPR30890.1"/>
    <property type="molecule type" value="Genomic_DNA"/>
</dbReference>
<sequence>MSTHAERALRAIIARIQGNFEDPDLKEFGPLSAGTLTDVLAIAGMAQQMKDPSPDIAGYSVYLTVSEYQYGPFDSMGEASAYAIREGLKEYQVRPLQAPVENPVVTL</sequence>
<dbReference type="Proteomes" id="UP000403266">
    <property type="component" value="Unassembled WGS sequence"/>
</dbReference>